<feature type="domain" description="PAS" evidence="1">
    <location>
        <begin position="6"/>
        <end position="58"/>
    </location>
</feature>
<dbReference type="PANTHER" id="PTHR45138:SF9">
    <property type="entry name" value="DIGUANYLATE CYCLASE DGCM-RELATED"/>
    <property type="match status" value="1"/>
</dbReference>
<dbReference type="PROSITE" id="PS50887">
    <property type="entry name" value="GGDEF"/>
    <property type="match status" value="1"/>
</dbReference>
<dbReference type="PANTHER" id="PTHR45138">
    <property type="entry name" value="REGULATORY COMPONENTS OF SENSORY TRANSDUCTION SYSTEM"/>
    <property type="match status" value="1"/>
</dbReference>
<protein>
    <recommendedName>
        <fullName evidence="4">GGDEF domain-containing protein</fullName>
    </recommendedName>
</protein>
<dbReference type="InterPro" id="IPR035965">
    <property type="entry name" value="PAS-like_dom_sf"/>
</dbReference>
<accession>A0A3B1ALK8</accession>
<feature type="domain" description="GGDEF" evidence="2">
    <location>
        <begin position="156"/>
        <end position="274"/>
    </location>
</feature>
<dbReference type="Pfam" id="PF21370">
    <property type="entry name" value="PAS_GdpP"/>
    <property type="match status" value="1"/>
</dbReference>
<reference evidence="3" key="1">
    <citation type="submission" date="2018-06" db="EMBL/GenBank/DDBJ databases">
        <authorList>
            <person name="Zhirakovskaya E."/>
        </authorList>
    </citation>
    <scope>NUCLEOTIDE SEQUENCE</scope>
</reference>
<dbReference type="EMBL" id="UOFS01000019">
    <property type="protein sequence ID" value="VAW94754.1"/>
    <property type="molecule type" value="Genomic_DNA"/>
</dbReference>
<dbReference type="SUPFAM" id="SSF55073">
    <property type="entry name" value="Nucleotide cyclase"/>
    <property type="match status" value="1"/>
</dbReference>
<dbReference type="SMART" id="SM00091">
    <property type="entry name" value="PAS"/>
    <property type="match status" value="1"/>
</dbReference>
<dbReference type="CDD" id="cd00130">
    <property type="entry name" value="PAS"/>
    <property type="match status" value="1"/>
</dbReference>
<name>A0A3B1ALK8_9ZZZZ</name>
<dbReference type="SUPFAM" id="SSF55785">
    <property type="entry name" value="PYP-like sensor domain (PAS domain)"/>
    <property type="match status" value="1"/>
</dbReference>
<dbReference type="InterPro" id="IPR029787">
    <property type="entry name" value="Nucleotide_cyclase"/>
</dbReference>
<dbReference type="Pfam" id="PF00990">
    <property type="entry name" value="GGDEF"/>
    <property type="match status" value="1"/>
</dbReference>
<dbReference type="PROSITE" id="PS50112">
    <property type="entry name" value="PAS"/>
    <property type="match status" value="1"/>
</dbReference>
<dbReference type="InterPro" id="IPR000014">
    <property type="entry name" value="PAS"/>
</dbReference>
<dbReference type="NCBIfam" id="TIGR00254">
    <property type="entry name" value="GGDEF"/>
    <property type="match status" value="1"/>
</dbReference>
<evidence type="ECO:0000313" key="3">
    <source>
        <dbReference type="EMBL" id="VAW94754.1"/>
    </source>
</evidence>
<evidence type="ECO:0008006" key="4">
    <source>
        <dbReference type="Google" id="ProtNLM"/>
    </source>
</evidence>
<proteinExistence type="predicted"/>
<dbReference type="InterPro" id="IPR049553">
    <property type="entry name" value="GdpP-like_PAS"/>
</dbReference>
<dbReference type="Gene3D" id="3.30.70.270">
    <property type="match status" value="1"/>
</dbReference>
<dbReference type="AlphaFoldDB" id="A0A3B1ALK8"/>
<evidence type="ECO:0000259" key="2">
    <source>
        <dbReference type="PROSITE" id="PS50887"/>
    </source>
</evidence>
<dbReference type="Gene3D" id="3.30.450.20">
    <property type="entry name" value="PAS domain"/>
    <property type="match status" value="1"/>
</dbReference>
<dbReference type="InterPro" id="IPR043128">
    <property type="entry name" value="Rev_trsase/Diguanyl_cyclase"/>
</dbReference>
<sequence length="274" mass="31178">MSKKLNSLELQNIVDNSPLGILLINKQGIIEWVNKNLCILLHYSKIDLIDKNIETIDPRLIGLFKDGTTIHLKENSQHEDIWLINVAHAVADNNELCTVHYLSDVSSLHSLALRHEDLKNDFKDVNVTDPITGLPNRRAMYQALEPQVSRSRRYDNQLSIIIMKLNDLNSVESNYGIPATNKMMLEISQMLNDQLRWADTIGKLEDDEFIFVLPETDSVASKNLISKVKTQLDSIILNNNDFPSIIKTQFGCASWEKGDDVGLLMRRAREQLAL</sequence>
<evidence type="ECO:0000259" key="1">
    <source>
        <dbReference type="PROSITE" id="PS50112"/>
    </source>
</evidence>
<dbReference type="CDD" id="cd01949">
    <property type="entry name" value="GGDEF"/>
    <property type="match status" value="1"/>
</dbReference>
<dbReference type="GO" id="GO:0052621">
    <property type="term" value="F:diguanylate cyclase activity"/>
    <property type="evidence" value="ECO:0007669"/>
    <property type="project" value="TreeGrafter"/>
</dbReference>
<gene>
    <name evidence="3" type="ORF">MNBD_GAMMA22-1631</name>
</gene>
<dbReference type="SMART" id="SM00267">
    <property type="entry name" value="GGDEF"/>
    <property type="match status" value="1"/>
</dbReference>
<organism evidence="3">
    <name type="scientific">hydrothermal vent metagenome</name>
    <dbReference type="NCBI Taxonomy" id="652676"/>
    <lineage>
        <taxon>unclassified sequences</taxon>
        <taxon>metagenomes</taxon>
        <taxon>ecological metagenomes</taxon>
    </lineage>
</organism>
<dbReference type="InterPro" id="IPR000160">
    <property type="entry name" value="GGDEF_dom"/>
</dbReference>
<dbReference type="InterPro" id="IPR050469">
    <property type="entry name" value="Diguanylate_Cyclase"/>
</dbReference>